<accession>A0A412W1J6</accession>
<sequence length="405" mass="44526">MENQEFDIELLEKKLEEYEQADSNVRSEEVLEFVKKVLDITLLQLSKGNVSDRDIEEDIRFVRDEIGKPDFLKQLVQHVQQAADRWASASKEENGQDYLFSELCLLIKLGRNAVCTLGFLCCREGKFGVLYDFMTAGNQVLGGYYDWKTRLRSYFMNLITPSMLAEAFDSLRLGKVAVQTAGWRTDNTMAVPQLVSDYFLYVDKAYGDRLDVHLRGEALATPARLGFPAVKFDLFYDGSTGLFKLPFGFQGWFGLCGERTIVAFAGTRLLQLGTVFTDAEQIFGPSLIYACAVGMVALVAQHMGQGNLFVLGHSLGGGLTQFAVAANRSNHIEGWGFNSAGLSETSVRALLTAADVAGGMENVVLHHYVTGADPVSKLGGLVGTVTTIPGSADLGHTRDDLRQVI</sequence>
<evidence type="ECO:0008006" key="4">
    <source>
        <dbReference type="Google" id="ProtNLM"/>
    </source>
</evidence>
<evidence type="ECO:0000256" key="1">
    <source>
        <dbReference type="SAM" id="Coils"/>
    </source>
</evidence>
<dbReference type="InterPro" id="IPR029058">
    <property type="entry name" value="AB_hydrolase_fold"/>
</dbReference>
<dbReference type="Proteomes" id="UP000283426">
    <property type="component" value="Unassembled WGS sequence"/>
</dbReference>
<dbReference type="Pfam" id="PF26363">
    <property type="entry name" value="Phospholipase-like"/>
    <property type="match status" value="1"/>
</dbReference>
<dbReference type="AlphaFoldDB" id="A0A412W1J6"/>
<proteinExistence type="predicted"/>
<evidence type="ECO:0000313" key="2">
    <source>
        <dbReference type="EMBL" id="RGV17571.1"/>
    </source>
</evidence>
<dbReference type="SUPFAM" id="SSF53474">
    <property type="entry name" value="alpha/beta-Hydrolases"/>
    <property type="match status" value="1"/>
</dbReference>
<evidence type="ECO:0000313" key="3">
    <source>
        <dbReference type="Proteomes" id="UP000283426"/>
    </source>
</evidence>
<organism evidence="2 3">
    <name type="scientific">Odoribacter splanchnicus</name>
    <dbReference type="NCBI Taxonomy" id="28118"/>
    <lineage>
        <taxon>Bacteria</taxon>
        <taxon>Pseudomonadati</taxon>
        <taxon>Bacteroidota</taxon>
        <taxon>Bacteroidia</taxon>
        <taxon>Bacteroidales</taxon>
        <taxon>Odoribacteraceae</taxon>
        <taxon>Odoribacter</taxon>
    </lineage>
</organism>
<gene>
    <name evidence="2" type="ORF">DWW24_21045</name>
</gene>
<feature type="coiled-coil region" evidence="1">
    <location>
        <begin position="1"/>
        <end position="28"/>
    </location>
</feature>
<dbReference type="RefSeq" id="WP_118108640.1">
    <property type="nucleotide sequence ID" value="NZ_QRYW01000068.1"/>
</dbReference>
<name>A0A412W1J6_9BACT</name>
<dbReference type="EMBL" id="QRYW01000068">
    <property type="protein sequence ID" value="RGV17571.1"/>
    <property type="molecule type" value="Genomic_DNA"/>
</dbReference>
<protein>
    <recommendedName>
        <fullName evidence="4">Fungal lipase-like domain-containing protein</fullName>
    </recommendedName>
</protein>
<comment type="caution">
    <text evidence="2">The sequence shown here is derived from an EMBL/GenBank/DDBJ whole genome shotgun (WGS) entry which is preliminary data.</text>
</comment>
<reference evidence="2 3" key="1">
    <citation type="submission" date="2018-08" db="EMBL/GenBank/DDBJ databases">
        <title>A genome reference for cultivated species of the human gut microbiota.</title>
        <authorList>
            <person name="Zou Y."/>
            <person name="Xue W."/>
            <person name="Luo G."/>
        </authorList>
    </citation>
    <scope>NUCLEOTIDE SEQUENCE [LARGE SCALE GENOMIC DNA]</scope>
    <source>
        <strain evidence="2 3">AF14-6AC</strain>
    </source>
</reference>
<keyword evidence="1" id="KW-0175">Coiled coil</keyword>